<dbReference type="KEGG" id="spu:105440994"/>
<feature type="region of interest" description="Disordered" evidence="1">
    <location>
        <begin position="303"/>
        <end position="361"/>
    </location>
</feature>
<dbReference type="AlphaFoldDB" id="A0A7M7HF56"/>
<dbReference type="InParanoid" id="A0A7M7HF56"/>
<sequence>MTSAESSNAATSSGISTGLVSSSEMTLIPSITSNTLSTNQASTGLIETSGTRASFKTTLFPSSLVSDADISIQTSFNPTGSLNSQTLQPRSSTVELNSDLQSPLFSSSTSDVVATLESSLPESSTHSATTEVASVAVVTPQTSSSYDPSGTGSSLQPTFVINTASDVSTTTLTGSGFGGTLVIGSTPGSTHFSNTVSHTGIIATTTVYSMEPTETESSPQSVLSTNTTVLGSILKNATLSSYTASHIVTMAQTTLSSMEPLGTGSSPHGTLLTGTTSGISETAQTSSETSVVGSAVAVNTLSDEASSTLETSSWNESTATESSLQASPFTTMTYDEASSTMDTSSWNEPTETGSSLQPSSFTTAASDEVSSALDASSWHGITATGSSLQPSLFTNTASDIAPKQQTTLAFLESPESGSASGTTALTSSTSNWVTTAQATFSLSELSSMVSIPTTALFTSVAADIATTEQINISSVAVPTTGDIDGDSDNVDLF</sequence>
<protein>
    <submittedName>
        <fullName evidence="2">Uncharacterized protein</fullName>
    </submittedName>
</protein>
<organism evidence="2 3">
    <name type="scientific">Strongylocentrotus purpuratus</name>
    <name type="common">Purple sea urchin</name>
    <dbReference type="NCBI Taxonomy" id="7668"/>
    <lineage>
        <taxon>Eukaryota</taxon>
        <taxon>Metazoa</taxon>
        <taxon>Echinodermata</taxon>
        <taxon>Eleutherozoa</taxon>
        <taxon>Echinozoa</taxon>
        <taxon>Echinoidea</taxon>
        <taxon>Euechinoidea</taxon>
        <taxon>Echinacea</taxon>
        <taxon>Camarodonta</taxon>
        <taxon>Echinidea</taxon>
        <taxon>Strongylocentrotidae</taxon>
        <taxon>Strongylocentrotus</taxon>
    </lineage>
</organism>
<dbReference type="Proteomes" id="UP000007110">
    <property type="component" value="Unassembled WGS sequence"/>
</dbReference>
<evidence type="ECO:0000313" key="2">
    <source>
        <dbReference type="EnsemblMetazoa" id="XP_011669964"/>
    </source>
</evidence>
<evidence type="ECO:0000313" key="3">
    <source>
        <dbReference type="Proteomes" id="UP000007110"/>
    </source>
</evidence>
<accession>A0A7M7HF56</accession>
<proteinExistence type="predicted"/>
<reference evidence="2" key="2">
    <citation type="submission" date="2021-01" db="UniProtKB">
        <authorList>
            <consortium name="EnsemblMetazoa"/>
        </authorList>
    </citation>
    <scope>IDENTIFICATION</scope>
</reference>
<name>A0A7M7HF56_STRPU</name>
<dbReference type="EnsemblMetazoa" id="XM_011671662">
    <property type="protein sequence ID" value="XP_011669964"/>
    <property type="gene ID" value="LOC105440994"/>
</dbReference>
<evidence type="ECO:0000256" key="1">
    <source>
        <dbReference type="SAM" id="MobiDB-lite"/>
    </source>
</evidence>
<reference evidence="3" key="1">
    <citation type="submission" date="2015-02" db="EMBL/GenBank/DDBJ databases">
        <title>Genome sequencing for Strongylocentrotus purpuratus.</title>
        <authorList>
            <person name="Murali S."/>
            <person name="Liu Y."/>
            <person name="Vee V."/>
            <person name="English A."/>
            <person name="Wang M."/>
            <person name="Skinner E."/>
            <person name="Han Y."/>
            <person name="Muzny D.M."/>
            <person name="Worley K.C."/>
            <person name="Gibbs R.A."/>
        </authorList>
    </citation>
    <scope>NUCLEOTIDE SEQUENCE</scope>
</reference>
<dbReference type="RefSeq" id="XP_011669964.2">
    <property type="nucleotide sequence ID" value="XM_011671662.2"/>
</dbReference>
<dbReference type="GeneID" id="105440994"/>
<keyword evidence="3" id="KW-1185">Reference proteome</keyword>